<feature type="transmembrane region" description="Helical" evidence="2">
    <location>
        <begin position="246"/>
        <end position="263"/>
    </location>
</feature>
<sequence length="453" mass="48085">MERLAARRSLALWVRESTLCTPPRERRTRYHVRLAPPMEGSPVARRVLRLARYLNGAHDQRAVCLPGPPDRAAAVAELTASRFGDRLFDASTEEVHGPPDPSQQPGGAPQLPPDPTTASGLLACCLSVAGLCAGALVCLTIGGVLQRLETSWRWAALPLVLALGEALGWLIAHGRLSRPCRLVLGTAISAMPLIGGYWAMVALPVAGSDVLWVTLLGMSGVVGAGLTAAGVWWALVPSWFSRNAHWLLPVVAAPLFFVVPWFGRLLYTLYLTTGFGIPVEAVPVTTYSMTYAALKPLGLAAGFALVFVAVAGWARHTYWGRVPGDGIPGFVLPVVATLYVVTTLLVGLITAASAQSSAEAAVRDGRNPPGYYGLHGTLMCAKPLTKDIAVYNGPLVTDRPVLSYGSTGERIWLWGFQEPEQDGTGSEGKWAAMSVKLEDVALTAPHGGGTRCG</sequence>
<feature type="transmembrane region" description="Helical" evidence="2">
    <location>
        <begin position="326"/>
        <end position="349"/>
    </location>
</feature>
<feature type="transmembrane region" description="Helical" evidence="2">
    <location>
        <begin position="297"/>
        <end position="314"/>
    </location>
</feature>
<keyword evidence="2" id="KW-0812">Transmembrane</keyword>
<keyword evidence="2" id="KW-0472">Membrane</keyword>
<dbReference type="EMBL" id="WMBF01000131">
    <property type="protein sequence ID" value="MBW5422748.1"/>
    <property type="molecule type" value="Genomic_DNA"/>
</dbReference>
<protein>
    <recommendedName>
        <fullName evidence="5">Integral membrane protein</fullName>
    </recommendedName>
</protein>
<comment type="caution">
    <text evidence="3">The sequence shown here is derived from an EMBL/GenBank/DDBJ whole genome shotgun (WGS) entry which is preliminary data.</text>
</comment>
<evidence type="ECO:0000313" key="3">
    <source>
        <dbReference type="EMBL" id="MBW5422748.1"/>
    </source>
</evidence>
<feature type="transmembrane region" description="Helical" evidence="2">
    <location>
        <begin position="120"/>
        <end position="145"/>
    </location>
</feature>
<gene>
    <name evidence="3" type="ORF">GKQ77_14450</name>
</gene>
<feature type="region of interest" description="Disordered" evidence="1">
    <location>
        <begin position="91"/>
        <end position="113"/>
    </location>
</feature>
<evidence type="ECO:0000256" key="2">
    <source>
        <dbReference type="SAM" id="Phobius"/>
    </source>
</evidence>
<keyword evidence="4" id="KW-1185">Reference proteome</keyword>
<feature type="transmembrane region" description="Helical" evidence="2">
    <location>
        <begin position="151"/>
        <end position="170"/>
    </location>
</feature>
<accession>A0ABS6YMV0</accession>
<evidence type="ECO:0000313" key="4">
    <source>
        <dbReference type="Proteomes" id="UP001197114"/>
    </source>
</evidence>
<keyword evidence="2" id="KW-1133">Transmembrane helix</keyword>
<feature type="transmembrane region" description="Helical" evidence="2">
    <location>
        <begin position="211"/>
        <end position="234"/>
    </location>
</feature>
<organism evidence="3 4">
    <name type="scientific">Streptomyces anatolicus</name>
    <dbReference type="NCBI Taxonomy" id="2675858"/>
    <lineage>
        <taxon>Bacteria</taxon>
        <taxon>Bacillati</taxon>
        <taxon>Actinomycetota</taxon>
        <taxon>Actinomycetes</taxon>
        <taxon>Kitasatosporales</taxon>
        <taxon>Streptomycetaceae</taxon>
        <taxon>Streptomyces</taxon>
    </lineage>
</organism>
<evidence type="ECO:0000256" key="1">
    <source>
        <dbReference type="SAM" id="MobiDB-lite"/>
    </source>
</evidence>
<dbReference type="Proteomes" id="UP001197114">
    <property type="component" value="Unassembled WGS sequence"/>
</dbReference>
<proteinExistence type="predicted"/>
<reference evidence="3 4" key="1">
    <citation type="submission" date="2019-11" db="EMBL/GenBank/DDBJ databases">
        <authorList>
            <person name="Ay H."/>
        </authorList>
    </citation>
    <scope>NUCLEOTIDE SEQUENCE [LARGE SCALE GENOMIC DNA]</scope>
    <source>
        <strain evidence="3 4">BG9H</strain>
    </source>
</reference>
<feature type="transmembrane region" description="Helical" evidence="2">
    <location>
        <begin position="182"/>
        <end position="205"/>
    </location>
</feature>
<name>A0ABS6YMV0_9ACTN</name>
<evidence type="ECO:0008006" key="5">
    <source>
        <dbReference type="Google" id="ProtNLM"/>
    </source>
</evidence>